<comment type="caution">
    <text evidence="1">The sequence shown here is derived from an EMBL/GenBank/DDBJ whole genome shotgun (WGS) entry which is preliminary data.</text>
</comment>
<reference evidence="2" key="1">
    <citation type="submission" date="2018-10" db="EMBL/GenBank/DDBJ databases">
        <authorList>
            <person name="Peiro R."/>
            <person name="Begona"/>
            <person name="Cbmso G."/>
            <person name="Lopez M."/>
            <person name="Gonzalez S."/>
            <person name="Sacristan E."/>
            <person name="Castillo E."/>
        </authorList>
    </citation>
    <scope>NUCLEOTIDE SEQUENCE [LARGE SCALE GENOMIC DNA]</scope>
</reference>
<dbReference type="OrthoDB" id="7842371at2"/>
<keyword evidence="2" id="KW-1185">Reference proteome</keyword>
<evidence type="ECO:0000313" key="1">
    <source>
        <dbReference type="EMBL" id="VCU10137.1"/>
    </source>
</evidence>
<organism evidence="1 2">
    <name type="scientific">Rhodoplanes serenus</name>
    <dbReference type="NCBI Taxonomy" id="200615"/>
    <lineage>
        <taxon>Bacteria</taxon>
        <taxon>Pseudomonadati</taxon>
        <taxon>Pseudomonadota</taxon>
        <taxon>Alphaproteobacteria</taxon>
        <taxon>Hyphomicrobiales</taxon>
        <taxon>Nitrobacteraceae</taxon>
        <taxon>Rhodoplanes</taxon>
    </lineage>
</organism>
<gene>
    <name evidence="1" type="ORF">RHODGE_RHODGE_03323</name>
</gene>
<dbReference type="EMBL" id="UWOC01000161">
    <property type="protein sequence ID" value="VCU10137.1"/>
    <property type="molecule type" value="Genomic_DNA"/>
</dbReference>
<dbReference type="RefSeq" id="WP_129610068.1">
    <property type="nucleotide sequence ID" value="NZ_UWOC01000161.1"/>
</dbReference>
<name>A0A447CXX3_9BRAD</name>
<protein>
    <submittedName>
        <fullName evidence="1">Uncharacterized protein</fullName>
    </submittedName>
</protein>
<dbReference type="AlphaFoldDB" id="A0A447CXX3"/>
<sequence>MTAIPFPLSTSPGANPQDSAGRLINTFAEPLGRGARSVARWRRAPGLTLFGSTARTGCRGMHEINGILYSAWNGRLVKHTAAGGAAADIGALNGAARVFFFRNNKTPTPDQFVVDPNEGAFIFTPTTVSAYPDVDLPAVNSGCAFDGYGIFSTGAGLIYATDLNSTAVSALSFARAEANPDGLLRVIPWGSRLLAFGARTIETWTNAGTSPFPLARDVVIPRGLAGRYAVAGHEDGFTRALLFVGDDLAVYRLDGYTPVKVSPPDLDALIEDVPDKDTLEACVYVADGHGFWQISSPAWTWVFNTNSETWHERRSHLGSRSRITTSHNAFGRWLVGDTQSGNILAIDPDVCTEAGNPFPMLLESGPVTAFPGRVRVARADFDMTTGVGIAAGLDPIETDPTVEIAWSDDGGLSWSAPLRRSLGRQAVTEPVTVRRTGITSTKGRRWRLQVADPVQTALYGGDMAAEARR</sequence>
<evidence type="ECO:0000313" key="2">
    <source>
        <dbReference type="Proteomes" id="UP000289200"/>
    </source>
</evidence>
<dbReference type="Proteomes" id="UP000289200">
    <property type="component" value="Unassembled WGS sequence"/>
</dbReference>
<proteinExistence type="predicted"/>
<accession>A0A447CXX3</accession>